<dbReference type="KEGG" id="bpip:BPP43_03805"/>
<evidence type="ECO:0000256" key="1">
    <source>
        <dbReference type="SAM" id="Phobius"/>
    </source>
</evidence>
<keyword evidence="1" id="KW-0812">Transmembrane</keyword>
<keyword evidence="1" id="KW-0472">Membrane</keyword>
<proteinExistence type="predicted"/>
<evidence type="ECO:0000313" key="2">
    <source>
        <dbReference type="EMBL" id="AGA66053.1"/>
    </source>
</evidence>
<dbReference type="RefSeq" id="WP_015274184.1">
    <property type="nucleotide sequence ID" value="NC_019908.1"/>
</dbReference>
<keyword evidence="3" id="KW-1185">Reference proteome</keyword>
<feature type="transmembrane region" description="Helical" evidence="1">
    <location>
        <begin position="49"/>
        <end position="68"/>
    </location>
</feature>
<accession>A0A3B6VJE4</accession>
<dbReference type="EMBL" id="CP002873">
    <property type="protein sequence ID" value="AGA66053.1"/>
    <property type="molecule type" value="Genomic_DNA"/>
</dbReference>
<protein>
    <submittedName>
        <fullName evidence="2">Uncharacterized protein</fullName>
    </submittedName>
</protein>
<sequence length="69" mass="8200">MLKLILISLIGIFVFYSFISLGKYYYKFMNAYAGTYENRLKAFIKNKTSIYYFIRSVYGSVMFFIAMIL</sequence>
<evidence type="ECO:0000313" key="3">
    <source>
        <dbReference type="Proteomes" id="UP000010793"/>
    </source>
</evidence>
<gene>
    <name evidence="2" type="ORF">BPP43_03805</name>
</gene>
<dbReference type="Proteomes" id="UP000010793">
    <property type="component" value="Chromosome"/>
</dbReference>
<dbReference type="GeneID" id="56440022"/>
<dbReference type="AlphaFoldDB" id="A0A3B6VJE4"/>
<feature type="transmembrane region" description="Helical" evidence="1">
    <location>
        <begin position="6"/>
        <end position="26"/>
    </location>
</feature>
<reference evidence="2 3" key="1">
    <citation type="journal article" date="2013" name="Genome Announc.">
        <title>Complete Genome Sequence of the Porcine Strain Brachyspira pilosicoli P43/6/78(T.).</title>
        <authorList>
            <person name="Lin C."/>
            <person name="den Bakker H.C."/>
            <person name="Suzuki H."/>
            <person name="Lefebure T."/>
            <person name="Ponnala L."/>
            <person name="Sun Q."/>
            <person name="Stanhope M.J."/>
            <person name="Wiedmann M."/>
            <person name="Duhamel G.E."/>
        </authorList>
    </citation>
    <scope>NUCLEOTIDE SEQUENCE [LARGE SCALE GENOMIC DNA]</scope>
    <source>
        <strain evidence="2 3">P43/6/78</strain>
    </source>
</reference>
<organism evidence="2 3">
    <name type="scientific">Brachyspira pilosicoli P43/6/78</name>
    <dbReference type="NCBI Taxonomy" id="1042417"/>
    <lineage>
        <taxon>Bacteria</taxon>
        <taxon>Pseudomonadati</taxon>
        <taxon>Spirochaetota</taxon>
        <taxon>Spirochaetia</taxon>
        <taxon>Brachyspirales</taxon>
        <taxon>Brachyspiraceae</taxon>
        <taxon>Brachyspira</taxon>
    </lineage>
</organism>
<keyword evidence="1" id="KW-1133">Transmembrane helix</keyword>
<name>A0A3B6VJE4_BRAPL</name>